<feature type="repeat" description="TPR" evidence="1">
    <location>
        <begin position="60"/>
        <end position="93"/>
    </location>
</feature>
<feature type="signal peptide" evidence="2">
    <location>
        <begin position="1"/>
        <end position="24"/>
    </location>
</feature>
<dbReference type="STRING" id="439228.SAMN06295920_103534"/>
<proteinExistence type="predicted"/>
<dbReference type="EMBL" id="FUYM01000003">
    <property type="protein sequence ID" value="SKB53673.1"/>
    <property type="molecule type" value="Genomic_DNA"/>
</dbReference>
<dbReference type="SUPFAM" id="SSF56935">
    <property type="entry name" value="Porins"/>
    <property type="match status" value="1"/>
</dbReference>
<protein>
    <submittedName>
        <fullName evidence="4">Tetratricopeptide repeat-containing protein</fullName>
    </submittedName>
</protein>
<sequence>MTRSICFSAAAAMAAALACAPASAAMDETVKGALALQQQGKAAQAYDMLAPLVGTRAGDPDYDYALGLAAADSGRAGEAILAFQRVLSVQPGNSQARAELARAYALGGDVDTARAQFNTVVQDPTLPDPVRQRFDGIVRRFDREVAGGSTDVSGFIDASAGHDSNINSATNLSSITIPLFAGLGPGTLGGAARRIDKQYYDLQGGVSVATPASRQMRVFGSLLGTWRDNIGDRTFDQASLTGTVGGSYSFASRDVLSLSGQAQKFWLGHDGYRTAYGAIGQYTHLMGNGAALSVGAQLYRFDYDRDPLRDADRYALAVSYADRIFVASVSGGKEEARRNAGDQFSNGFVNANLGFEYSISPGLNVVGGISGELRRYDDADPLFLKKRKDEQIDASIGLKYLLTGSVYLRPRVTYTRNFSNIALYDFKRWTASLGVRFEFRGN</sequence>
<dbReference type="Pfam" id="PF04575">
    <property type="entry name" value="SlipAM"/>
    <property type="match status" value="1"/>
</dbReference>
<dbReference type="Gene3D" id="1.25.40.10">
    <property type="entry name" value="Tetratricopeptide repeat domain"/>
    <property type="match status" value="1"/>
</dbReference>
<evidence type="ECO:0000313" key="5">
    <source>
        <dbReference type="Proteomes" id="UP000189818"/>
    </source>
</evidence>
<keyword evidence="5" id="KW-1185">Reference proteome</keyword>
<evidence type="ECO:0000256" key="1">
    <source>
        <dbReference type="PROSITE-ProRule" id="PRU00339"/>
    </source>
</evidence>
<dbReference type="PROSITE" id="PS50005">
    <property type="entry name" value="TPR"/>
    <property type="match status" value="1"/>
</dbReference>
<dbReference type="InterPro" id="IPR007655">
    <property type="entry name" value="Slam_C"/>
</dbReference>
<dbReference type="PROSITE" id="PS51257">
    <property type="entry name" value="PROKAR_LIPOPROTEIN"/>
    <property type="match status" value="1"/>
</dbReference>
<dbReference type="SUPFAM" id="SSF48452">
    <property type="entry name" value="TPR-like"/>
    <property type="match status" value="1"/>
</dbReference>
<organism evidence="4 5">
    <name type="scientific">Rhizorhabdus histidinilytica</name>
    <dbReference type="NCBI Taxonomy" id="439228"/>
    <lineage>
        <taxon>Bacteria</taxon>
        <taxon>Pseudomonadati</taxon>
        <taxon>Pseudomonadota</taxon>
        <taxon>Alphaproteobacteria</taxon>
        <taxon>Sphingomonadales</taxon>
        <taxon>Sphingomonadaceae</taxon>
        <taxon>Rhizorhabdus</taxon>
    </lineage>
</organism>
<dbReference type="InterPro" id="IPR019734">
    <property type="entry name" value="TPR_rpt"/>
</dbReference>
<keyword evidence="2" id="KW-0732">Signal</keyword>
<dbReference type="AlphaFoldDB" id="A0A1T5C2X4"/>
<dbReference type="RefSeq" id="WP_235862641.1">
    <property type="nucleotide sequence ID" value="NZ_FUYM01000003.1"/>
</dbReference>
<name>A0A1T5C2X4_9SPHN</name>
<feature type="domain" description="Surface lipoprotein assembly modifier C-terminal" evidence="3">
    <location>
        <begin position="232"/>
        <end position="431"/>
    </location>
</feature>
<dbReference type="InterPro" id="IPR011990">
    <property type="entry name" value="TPR-like_helical_dom_sf"/>
</dbReference>
<keyword evidence="1" id="KW-0802">TPR repeat</keyword>
<evidence type="ECO:0000313" key="4">
    <source>
        <dbReference type="EMBL" id="SKB53673.1"/>
    </source>
</evidence>
<feature type="chain" id="PRO_5012888420" evidence="2">
    <location>
        <begin position="25"/>
        <end position="442"/>
    </location>
</feature>
<evidence type="ECO:0000259" key="3">
    <source>
        <dbReference type="Pfam" id="PF04575"/>
    </source>
</evidence>
<dbReference type="Proteomes" id="UP000189818">
    <property type="component" value="Unassembled WGS sequence"/>
</dbReference>
<dbReference type="Pfam" id="PF14559">
    <property type="entry name" value="TPR_19"/>
    <property type="match status" value="1"/>
</dbReference>
<gene>
    <name evidence="4" type="ORF">SAMN06295920_103534</name>
</gene>
<reference evidence="5" key="1">
    <citation type="submission" date="2017-02" db="EMBL/GenBank/DDBJ databases">
        <authorList>
            <person name="Varghese N."/>
            <person name="Submissions S."/>
        </authorList>
    </citation>
    <scope>NUCLEOTIDE SEQUENCE [LARGE SCALE GENOMIC DNA]</scope>
    <source>
        <strain evidence="5">UM2</strain>
    </source>
</reference>
<accession>A0A1T5C2X4</accession>
<evidence type="ECO:0000256" key="2">
    <source>
        <dbReference type="SAM" id="SignalP"/>
    </source>
</evidence>